<evidence type="ECO:0000313" key="1">
    <source>
        <dbReference type="EMBL" id="SVA91935.1"/>
    </source>
</evidence>
<dbReference type="Gene3D" id="3.90.226.10">
    <property type="entry name" value="2-enoyl-CoA Hydratase, Chain A, domain 1"/>
    <property type="match status" value="1"/>
</dbReference>
<sequence>MKLETILYEVKGGVSIITFNRPDKMNAFNQQ</sequence>
<accession>A0A381ZRP1</accession>
<proteinExistence type="predicted"/>
<evidence type="ECO:0008006" key="2">
    <source>
        <dbReference type="Google" id="ProtNLM"/>
    </source>
</evidence>
<protein>
    <recommendedName>
        <fullName evidence="2">Enoyl-CoA hydratase</fullName>
    </recommendedName>
</protein>
<dbReference type="AlphaFoldDB" id="A0A381ZRP1"/>
<name>A0A381ZRP1_9ZZZZ</name>
<dbReference type="SUPFAM" id="SSF52096">
    <property type="entry name" value="ClpP/crotonase"/>
    <property type="match status" value="1"/>
</dbReference>
<gene>
    <name evidence="1" type="ORF">METZ01_LOCUS144789</name>
</gene>
<dbReference type="InterPro" id="IPR029045">
    <property type="entry name" value="ClpP/crotonase-like_dom_sf"/>
</dbReference>
<organism evidence="1">
    <name type="scientific">marine metagenome</name>
    <dbReference type="NCBI Taxonomy" id="408172"/>
    <lineage>
        <taxon>unclassified sequences</taxon>
        <taxon>metagenomes</taxon>
        <taxon>ecological metagenomes</taxon>
    </lineage>
</organism>
<dbReference type="EMBL" id="UINC01022402">
    <property type="protein sequence ID" value="SVA91935.1"/>
    <property type="molecule type" value="Genomic_DNA"/>
</dbReference>
<feature type="non-terminal residue" evidence="1">
    <location>
        <position position="31"/>
    </location>
</feature>
<reference evidence="1" key="1">
    <citation type="submission" date="2018-05" db="EMBL/GenBank/DDBJ databases">
        <authorList>
            <person name="Lanie J.A."/>
            <person name="Ng W.-L."/>
            <person name="Kazmierczak K.M."/>
            <person name="Andrzejewski T.M."/>
            <person name="Davidsen T.M."/>
            <person name="Wayne K.J."/>
            <person name="Tettelin H."/>
            <person name="Glass J.I."/>
            <person name="Rusch D."/>
            <person name="Podicherti R."/>
            <person name="Tsui H.-C.T."/>
            <person name="Winkler M.E."/>
        </authorList>
    </citation>
    <scope>NUCLEOTIDE SEQUENCE</scope>
</reference>